<keyword evidence="1" id="KW-0324">Glycolysis</keyword>
<dbReference type="InterPro" id="IPR013078">
    <property type="entry name" value="His_Pase_superF_clade-1"/>
</dbReference>
<name>A0A644V2H8_9ZZZZ</name>
<dbReference type="GO" id="GO:0009236">
    <property type="term" value="P:cobalamin biosynthetic process"/>
    <property type="evidence" value="ECO:0007669"/>
    <property type="project" value="InterPro"/>
</dbReference>
<dbReference type="GO" id="GO:0043755">
    <property type="term" value="F:alpha-ribazole phosphatase activity"/>
    <property type="evidence" value="ECO:0007669"/>
    <property type="project" value="InterPro"/>
</dbReference>
<dbReference type="PIRSF" id="PIRSF000709">
    <property type="entry name" value="6PFK_2-Ptase"/>
    <property type="match status" value="1"/>
</dbReference>
<dbReference type="Pfam" id="PF00300">
    <property type="entry name" value="His_Phos_1"/>
    <property type="match status" value="1"/>
</dbReference>
<dbReference type="InterPro" id="IPR001345">
    <property type="entry name" value="PG/BPGM_mutase_AS"/>
</dbReference>
<organism evidence="3">
    <name type="scientific">bioreactor metagenome</name>
    <dbReference type="NCBI Taxonomy" id="1076179"/>
    <lineage>
        <taxon>unclassified sequences</taxon>
        <taxon>metagenomes</taxon>
        <taxon>ecological metagenomes</taxon>
    </lineage>
</organism>
<dbReference type="GO" id="GO:0005737">
    <property type="term" value="C:cytoplasm"/>
    <property type="evidence" value="ECO:0007669"/>
    <property type="project" value="TreeGrafter"/>
</dbReference>
<proteinExistence type="predicted"/>
<protein>
    <submittedName>
        <fullName evidence="3">Phosphoserine phosphatase 1</fullName>
        <ecNumber evidence="3">3.1.3.3</ecNumber>
    </submittedName>
</protein>
<dbReference type="PROSITE" id="PS00175">
    <property type="entry name" value="PG_MUTASE"/>
    <property type="match status" value="1"/>
</dbReference>
<evidence type="ECO:0000256" key="2">
    <source>
        <dbReference type="ARBA" id="ARBA00023235"/>
    </source>
</evidence>
<reference evidence="3" key="1">
    <citation type="submission" date="2019-08" db="EMBL/GenBank/DDBJ databases">
        <authorList>
            <person name="Kucharzyk K."/>
            <person name="Murdoch R.W."/>
            <person name="Higgins S."/>
            <person name="Loffler F."/>
        </authorList>
    </citation>
    <scope>NUCLEOTIDE SEQUENCE</scope>
</reference>
<dbReference type="SUPFAM" id="SSF53254">
    <property type="entry name" value="Phosphoglycerate mutase-like"/>
    <property type="match status" value="1"/>
</dbReference>
<dbReference type="Gene3D" id="3.40.50.1240">
    <property type="entry name" value="Phosphoglycerate mutase-like"/>
    <property type="match status" value="1"/>
</dbReference>
<keyword evidence="3" id="KW-0378">Hydrolase</keyword>
<keyword evidence="2" id="KW-0413">Isomerase</keyword>
<dbReference type="EC" id="3.1.3.3" evidence="3"/>
<comment type="caution">
    <text evidence="3">The sequence shown here is derived from an EMBL/GenBank/DDBJ whole genome shotgun (WGS) entry which is preliminary data.</text>
</comment>
<dbReference type="AlphaFoldDB" id="A0A644V2H8"/>
<evidence type="ECO:0000313" key="3">
    <source>
        <dbReference type="EMBL" id="MPL85434.1"/>
    </source>
</evidence>
<dbReference type="PANTHER" id="PTHR48100">
    <property type="entry name" value="BROAD-SPECIFICITY PHOSPHATASE YOR283W-RELATED"/>
    <property type="match status" value="1"/>
</dbReference>
<sequence length="201" mass="22750">MKTIYIARHGETDANKDMKFQGHTDNPLNAKGLAQAKELASLVQNLPLAKIYTSDLTRAIETATPIAKNHNLKIIARPDFKEICFGKWEGLTFKEIKAQWPSSIEMFLQKPGEAHIENGESFHEVQKRAWNAFEEMVAEQKEDTSIMLVAHGGIVRVLLCTALGLDLNKIWAFYVDNASLSCIVKWDDSYLLKFHNYVGKI</sequence>
<dbReference type="InterPro" id="IPR017578">
    <property type="entry name" value="Ribazole_CobC"/>
</dbReference>
<evidence type="ECO:0000256" key="1">
    <source>
        <dbReference type="ARBA" id="ARBA00023152"/>
    </source>
</evidence>
<dbReference type="CDD" id="cd07067">
    <property type="entry name" value="HP_PGM_like"/>
    <property type="match status" value="1"/>
</dbReference>
<dbReference type="NCBIfam" id="TIGR03162">
    <property type="entry name" value="ribazole_cobC"/>
    <property type="match status" value="1"/>
</dbReference>
<dbReference type="InterPro" id="IPR029033">
    <property type="entry name" value="His_PPase_superfam"/>
</dbReference>
<gene>
    <name evidence="3" type="primary">pspA_6</name>
    <name evidence="3" type="ORF">SDC9_31402</name>
</gene>
<dbReference type="SMART" id="SM00855">
    <property type="entry name" value="PGAM"/>
    <property type="match status" value="1"/>
</dbReference>
<dbReference type="InterPro" id="IPR050275">
    <property type="entry name" value="PGM_Phosphatase"/>
</dbReference>
<dbReference type="EMBL" id="VSSQ01000205">
    <property type="protein sequence ID" value="MPL85434.1"/>
    <property type="molecule type" value="Genomic_DNA"/>
</dbReference>
<accession>A0A644V2H8</accession>
<dbReference type="PANTHER" id="PTHR48100:SF1">
    <property type="entry name" value="HISTIDINE PHOSPHATASE FAMILY PROTEIN-RELATED"/>
    <property type="match status" value="1"/>
</dbReference>